<reference evidence="2 3" key="1">
    <citation type="submission" date="2017-05" db="EMBL/GenBank/DDBJ databases">
        <title>Draft genome sequence of Elsinoe australis.</title>
        <authorList>
            <person name="Cheng Q."/>
        </authorList>
    </citation>
    <scope>NUCLEOTIDE SEQUENCE [LARGE SCALE GENOMIC DNA]</scope>
    <source>
        <strain evidence="2 3">NL1</strain>
    </source>
</reference>
<comment type="caution">
    <text evidence="2">The sequence shown here is derived from an EMBL/GenBank/DDBJ whole genome shotgun (WGS) entry which is preliminary data.</text>
</comment>
<organism evidence="2 3">
    <name type="scientific">Elsinoe australis</name>
    <dbReference type="NCBI Taxonomy" id="40998"/>
    <lineage>
        <taxon>Eukaryota</taxon>
        <taxon>Fungi</taxon>
        <taxon>Dikarya</taxon>
        <taxon>Ascomycota</taxon>
        <taxon>Pezizomycotina</taxon>
        <taxon>Dothideomycetes</taxon>
        <taxon>Dothideomycetidae</taxon>
        <taxon>Myriangiales</taxon>
        <taxon>Elsinoaceae</taxon>
        <taxon>Elsinoe</taxon>
    </lineage>
</organism>
<proteinExistence type="predicted"/>
<evidence type="ECO:0000256" key="1">
    <source>
        <dbReference type="SAM" id="MobiDB-lite"/>
    </source>
</evidence>
<dbReference type="Proteomes" id="UP000243723">
    <property type="component" value="Unassembled WGS sequence"/>
</dbReference>
<protein>
    <submittedName>
        <fullName evidence="2">Uncharacterized protein</fullName>
    </submittedName>
</protein>
<name>A0A2P8A3Z5_9PEZI</name>
<feature type="region of interest" description="Disordered" evidence="1">
    <location>
        <begin position="42"/>
        <end position="92"/>
    </location>
</feature>
<evidence type="ECO:0000313" key="3">
    <source>
        <dbReference type="Proteomes" id="UP000243723"/>
    </source>
</evidence>
<dbReference type="EMBL" id="NHZQ01000067">
    <property type="protein sequence ID" value="PSK55182.1"/>
    <property type="molecule type" value="Genomic_DNA"/>
</dbReference>
<keyword evidence="3" id="KW-1185">Reference proteome</keyword>
<evidence type="ECO:0000313" key="2">
    <source>
        <dbReference type="EMBL" id="PSK55182.1"/>
    </source>
</evidence>
<sequence length="692" mass="78172">MASSATEETLVPALNLDDFFDAQLPFPSGWLDFPSPLCQDTPVPQDRDAFGNAVFSSHYPGSQPSPLTQSTPCGSSNDLPSSANTDEPSPSLLWVSDETDLFDNNFTVHLLNTDPKTHVENYDLMDPDHTGHSSSAPYQWQQHTTGGADNQTANHNAWLAPSETSVHTVVDSNASQLYHGTAERPSAMPTHEMNYQLMPDYAMTAQPSGTISPPAGSQAANVPFPTPTFTSWSGFPADTARGMHYTQQTGQPRGMTPLAIPSSQATTRAISNHADSGYYMQPQSSMLTHVGSMTEMSSRDDITGFMAERVHQWIPSTNNGFSVPLNCACGPTIDWIYMHEFVPWDQDSHFVLQYDEIGLQAKQVRSPCLALKTMYFQSENLQFERFLDLVVDQHLDHFAAKFYEKEYNFPKEALRLLCELFRNTTPRRDKELYTCLRQVLRMLVATHIMGTTFSIPEPHRTALINRLQQTGHESEFGQYMSPRVATAQLKFYFNNIRNAVFVQILGWLQRTFKWSGSKDQSWVWLFCALLGLAMVLEDCQQLIHIRADARIRRGQRDPQTARYEAATECRVIDNEFEFLINLFHCKYRKRNILYAKLSEYIDTRDADTPDARFIRGLQDLTAQEGELDPFDIPATLLIKTSPLAAFLRHRSGFTIPLENGCQYTSRLVARLLDNFMGVRLSSPSRVAMVHQR</sequence>
<dbReference type="AlphaFoldDB" id="A0A2P8A3Z5"/>
<gene>
    <name evidence="2" type="ORF">B9Z65_2571</name>
</gene>
<dbReference type="STRING" id="40998.A0A2P8A3Z5"/>
<feature type="compositionally biased region" description="Polar residues" evidence="1">
    <location>
        <begin position="59"/>
        <end position="88"/>
    </location>
</feature>
<dbReference type="OrthoDB" id="4226666at2759"/>
<accession>A0A2P8A3Z5</accession>